<reference evidence="1 2" key="1">
    <citation type="submission" date="2011-08" db="EMBL/GenBank/DDBJ databases">
        <title>The Genome Sequence of Selenomonas noxia F0398.</title>
        <authorList>
            <consortium name="The Broad Institute Genome Sequencing Platform"/>
            <person name="Earl A."/>
            <person name="Ward D."/>
            <person name="Feldgarden M."/>
            <person name="Gevers D."/>
            <person name="Izard J."/>
            <person name="Ganesan A."/>
            <person name="Blanton J.M."/>
            <person name="Baranova O.V."/>
            <person name="Tanner A.C."/>
            <person name="Dewhirst F.E."/>
            <person name="Young S.K."/>
            <person name="Zeng Q."/>
            <person name="Gargeya S."/>
            <person name="Fitzgerald M."/>
            <person name="Haas B."/>
            <person name="Abouelleil A."/>
            <person name="Alvarado L."/>
            <person name="Arachchi H.M."/>
            <person name="Berlin A."/>
            <person name="Brown A."/>
            <person name="Chapman S.B."/>
            <person name="Chen Z."/>
            <person name="Dunbar C."/>
            <person name="Freedman E."/>
            <person name="Gearin G."/>
            <person name="Gellesch M."/>
            <person name="Goldberg J."/>
            <person name="Griggs A."/>
            <person name="Gujja S."/>
            <person name="Heiman D."/>
            <person name="Howarth C."/>
            <person name="Larson L."/>
            <person name="Lui A."/>
            <person name="MacDonald P.J.P."/>
            <person name="Montmayeur A."/>
            <person name="Murphy C."/>
            <person name="Neiman D."/>
            <person name="Pearson M."/>
            <person name="Priest M."/>
            <person name="Roberts A."/>
            <person name="Saif S."/>
            <person name="Shea T."/>
            <person name="Shenoy N."/>
            <person name="Sisk P."/>
            <person name="Stolte C."/>
            <person name="Sykes S."/>
            <person name="Wortman J."/>
            <person name="Nusbaum C."/>
            <person name="Birren B."/>
        </authorList>
    </citation>
    <scope>NUCLEOTIDE SEQUENCE [LARGE SCALE GENOMIC DNA]</scope>
    <source>
        <strain evidence="1 2">F0398</strain>
    </source>
</reference>
<organism evidence="1 2">
    <name type="scientific">Selenomonas noxia F0398</name>
    <dbReference type="NCBI Taxonomy" id="702437"/>
    <lineage>
        <taxon>Bacteria</taxon>
        <taxon>Bacillati</taxon>
        <taxon>Bacillota</taxon>
        <taxon>Negativicutes</taxon>
        <taxon>Selenomonadales</taxon>
        <taxon>Selenomonadaceae</taxon>
        <taxon>Selenomonas</taxon>
    </lineage>
</organism>
<accession>A0ABN0DMU6</accession>
<dbReference type="Pfam" id="PF09709">
    <property type="entry name" value="Cas_Csd1"/>
    <property type="match status" value="1"/>
</dbReference>
<dbReference type="InterPro" id="IPR010144">
    <property type="entry name" value="CRISPR-assoc_prot_Csd1-typ"/>
</dbReference>
<dbReference type="GeneID" id="32474763"/>
<proteinExistence type="predicted"/>
<gene>
    <name evidence="1" type="ORF">HMPREF9432_01926</name>
</gene>
<evidence type="ECO:0000313" key="2">
    <source>
        <dbReference type="Proteomes" id="UP000003175"/>
    </source>
</evidence>
<dbReference type="Proteomes" id="UP000003175">
    <property type="component" value="Unassembled WGS sequence"/>
</dbReference>
<evidence type="ECO:0000313" key="1">
    <source>
        <dbReference type="EMBL" id="EHG23346.1"/>
    </source>
</evidence>
<comment type="caution">
    <text evidence="1">The sequence shown here is derived from an EMBL/GenBank/DDBJ whole genome shotgun (WGS) entry which is preliminary data.</text>
</comment>
<dbReference type="EMBL" id="ADGH01000019">
    <property type="protein sequence ID" value="EHG23346.1"/>
    <property type="molecule type" value="Genomic_DNA"/>
</dbReference>
<name>A0ABN0DMU6_9FIRM</name>
<dbReference type="NCBIfam" id="TIGR01863">
    <property type="entry name" value="cas_Csd1"/>
    <property type="match status" value="1"/>
</dbReference>
<protein>
    <submittedName>
        <fullName evidence="1">Csd1 family CRISPR-associated protein</fullName>
    </submittedName>
</protein>
<keyword evidence="2" id="KW-1185">Reference proteome</keyword>
<dbReference type="RefSeq" id="WP_006695539.1">
    <property type="nucleotide sequence ID" value="NZ_JH376862.1"/>
</dbReference>
<sequence length="634" mass="73214">MSWMEQLVQTYNENERFAGRSGVGGMKALLPPVGHIIQNAQIEIAVNGEGKLLHCEVLLKEDQPTLIPCTPDSASRSGKGVFPHPLHDNLSYIARDYGKYATVEQDEKKNPYKQYVKQLKLWAESKYSDPKVWAVYRYVSEHDMIQDLVDKKVLHKDKAGGIIEKWENKDKEKPLIFQATSASVLKCVVRFRVELQGDTCPELWKDTVLQKKYQGFIFQQLSNTGKKLCYASGEYIHIIGKHAKGIRFAGDGAKIISSNDNSGFTFRGRFADSNECISIGYESSQKAMNALSWLIREQGYNVNGRVFLAWGRYQQDLPSTFDNTVRLIQRRWNASSAIPITMREWSDSLKESIQGYRHAFKKPERSQVNVMVLDAATTGRLSICYYDEMAGEDFLKRIEKWHVVSAWWQRGCDEKKKKWYPHYYGVASPRKLISAYRGDNISDAQMKMELHRIFFSIIQGAPLPSDMERTAFQRVVKRAVCDPLEEWEHLILEPACSIISNRLNYKKEVYTVALNKEKTNRSYLFGRLLAVADQMERATFTKEEKGSRTTNAMRYMMKFSSRPSSTWKTLQEKLLPYQEKREKYGAKEKDLMDEIINTFHDEDFCSDAPLNVEFLLGLSCQRYAMKQDNKNEEN</sequence>